<dbReference type="VEuPathDB" id="GiardiaDB:GL50581_1314"/>
<dbReference type="AlphaFoldDB" id="V6TJ19"/>
<accession>V6TJ19</accession>
<name>V6TJ19_GIAIN</name>
<gene>
    <name evidence="1" type="ORF">DHA2_15205</name>
</gene>
<dbReference type="VEuPathDB" id="GiardiaDB:GL50803_0015205"/>
<sequence>MVRNLSGKPLVILPCNISRQDFKMQTQAISFLMPLTALQTSIGLRFVTARGFPGDQRRLLLIQHLPGSQSGVISASRVHFKDIPEYINLPLAYQGIKTKIYSTTEFPYSIYVARSPYGNPRVTVEMRFHFQDCYCGEPAPNWLDNEHLETVDVPADCLRKRQRDELTLKIPHDWICGTESNVSCTTVEIIYNKESNIIRQFIQRHLITQLKTSLKDQFAQILLTFDQWDKLTLDELRSCEESAVQIKQCMYGTKKQRSKSKAQSKSQSTNI</sequence>
<evidence type="ECO:0000313" key="1">
    <source>
        <dbReference type="EMBL" id="ESU38302.1"/>
    </source>
</evidence>
<protein>
    <recommendedName>
        <fullName evidence="3">Phosphatidylinositol transfer protein</fullName>
    </recommendedName>
</protein>
<dbReference type="EMBL" id="AHGT01000014">
    <property type="protein sequence ID" value="ESU38302.1"/>
    <property type="molecule type" value="Genomic_DNA"/>
</dbReference>
<comment type="caution">
    <text evidence="1">The sequence shown here is derived from an EMBL/GenBank/DDBJ whole genome shotgun (WGS) entry which is preliminary data.</text>
</comment>
<dbReference type="VEuPathDB" id="GiardiaDB:DHA2_15205"/>
<evidence type="ECO:0000313" key="2">
    <source>
        <dbReference type="Proteomes" id="UP000018320"/>
    </source>
</evidence>
<proteinExistence type="predicted"/>
<dbReference type="Proteomes" id="UP000018320">
    <property type="component" value="Unassembled WGS sequence"/>
</dbReference>
<reference evidence="2" key="1">
    <citation type="submission" date="2012-02" db="EMBL/GenBank/DDBJ databases">
        <title>Genome sequencing of Giardia lamblia Genotypes A2 and B isolates (DH and GS) and comparative analysis with the genomes of Genotypes A1 and E (WB and Pig).</title>
        <authorList>
            <person name="Adam R."/>
            <person name="Dahlstrom E."/>
            <person name="Martens C."/>
            <person name="Bruno D."/>
            <person name="Barbian K."/>
            <person name="Porcella S.F."/>
            <person name="Nash T."/>
        </authorList>
    </citation>
    <scope>NUCLEOTIDE SEQUENCE</scope>
    <source>
        <strain evidence="2">DH</strain>
    </source>
</reference>
<reference evidence="1 2" key="2">
    <citation type="journal article" date="2013" name="Genome Biol. Evol.">
        <title>Genome sequencing of Giardia lamblia genotypes A2 and B isolates (DH and GS) and comparative analysis with the genomes of genotypes A1 and E (WB and Pig).</title>
        <authorList>
            <person name="Adam R.D."/>
            <person name="Dahlstrom E.W."/>
            <person name="Martens C.A."/>
            <person name="Bruno D.P."/>
            <person name="Barbian K.D."/>
            <person name="Ricklefs S.M."/>
            <person name="Hernandez M.M."/>
            <person name="Narla N.P."/>
            <person name="Patel R.B."/>
            <person name="Porcella S.F."/>
            <person name="Nash T.E."/>
        </authorList>
    </citation>
    <scope>NUCLEOTIDE SEQUENCE [LARGE SCALE GENOMIC DNA]</scope>
    <source>
        <strain evidence="1 2">DH</strain>
    </source>
</reference>
<organism evidence="1 2">
    <name type="scientific">Giardia intestinalis</name>
    <name type="common">Giardia lamblia</name>
    <dbReference type="NCBI Taxonomy" id="5741"/>
    <lineage>
        <taxon>Eukaryota</taxon>
        <taxon>Metamonada</taxon>
        <taxon>Diplomonadida</taxon>
        <taxon>Hexamitidae</taxon>
        <taxon>Giardiinae</taxon>
        <taxon>Giardia</taxon>
    </lineage>
</organism>
<evidence type="ECO:0008006" key="3">
    <source>
        <dbReference type="Google" id="ProtNLM"/>
    </source>
</evidence>
<dbReference type="SUPFAM" id="SSF55961">
    <property type="entry name" value="Bet v1-like"/>
    <property type="match status" value="1"/>
</dbReference>
<dbReference type="VEuPathDB" id="GiardiaDB:QR46_4203"/>